<dbReference type="GO" id="GO:0009396">
    <property type="term" value="P:folic acid-containing compound biosynthetic process"/>
    <property type="evidence" value="ECO:0007669"/>
    <property type="project" value="TreeGrafter"/>
</dbReference>
<name>A0A523S5T2_UNCAE</name>
<evidence type="ECO:0000256" key="5">
    <source>
        <dbReference type="RuleBase" id="RU361279"/>
    </source>
</evidence>
<comment type="caution">
    <text evidence="6">The sequence shown here is derived from an EMBL/GenBank/DDBJ whole genome shotgun (WGS) entry which is preliminary data.</text>
</comment>
<dbReference type="PANTHER" id="PTHR23407:SF1">
    <property type="entry name" value="5-FORMYLTETRAHYDROFOLATE CYCLO-LIGASE"/>
    <property type="match status" value="1"/>
</dbReference>
<keyword evidence="2 4" id="KW-0547">Nucleotide-binding</keyword>
<proteinExistence type="inferred from homology"/>
<accession>A0A523S5T2</accession>
<feature type="binding site" evidence="4">
    <location>
        <begin position="134"/>
        <end position="142"/>
    </location>
    <ligand>
        <name>ATP</name>
        <dbReference type="ChEBI" id="CHEBI:30616"/>
    </ligand>
</feature>
<dbReference type="SUPFAM" id="SSF100950">
    <property type="entry name" value="NagB/RpiA/CoA transferase-like"/>
    <property type="match status" value="1"/>
</dbReference>
<dbReference type="InterPro" id="IPR002698">
    <property type="entry name" value="FTHF_cligase"/>
</dbReference>
<dbReference type="NCBIfam" id="TIGR02727">
    <property type="entry name" value="MTHFS_bact"/>
    <property type="match status" value="1"/>
</dbReference>
<evidence type="ECO:0000313" key="6">
    <source>
        <dbReference type="EMBL" id="TET13393.1"/>
    </source>
</evidence>
<dbReference type="EC" id="6.3.3.2" evidence="5"/>
<dbReference type="GO" id="GO:0030272">
    <property type="term" value="F:5-formyltetrahydrofolate cyclo-ligase activity"/>
    <property type="evidence" value="ECO:0007669"/>
    <property type="project" value="UniProtKB-EC"/>
</dbReference>
<sequence>MEEKKRKIRQEFLKKRNNLSRDEIKSKSEKIEKELFSLPEFQRAKTVMFYVSFRSEVETEKMIRNALKLKKKIVIPVVHGEKIVVSEIKNLKKELTKGSFGIKEPKKEFRRRVNQKEIDLVVVPGVVFDKRGGRLGYGRGYYDRFLRSKSIRSRMSRSRQCALIGLAFDLQIARKIPLVKGDMKVDKIVTESGIVDCKDRP</sequence>
<dbReference type="Pfam" id="PF01812">
    <property type="entry name" value="5-FTHF_cyc-lig"/>
    <property type="match status" value="1"/>
</dbReference>
<keyword evidence="5" id="KW-0479">Metal-binding</keyword>
<feature type="binding site" evidence="4">
    <location>
        <position position="56"/>
    </location>
    <ligand>
        <name>substrate</name>
    </ligand>
</feature>
<evidence type="ECO:0000256" key="1">
    <source>
        <dbReference type="ARBA" id="ARBA00010638"/>
    </source>
</evidence>
<dbReference type="GO" id="GO:0035999">
    <property type="term" value="P:tetrahydrofolate interconversion"/>
    <property type="evidence" value="ECO:0007669"/>
    <property type="project" value="TreeGrafter"/>
</dbReference>
<dbReference type="InterPro" id="IPR037171">
    <property type="entry name" value="NagB/RpiA_transferase-like"/>
</dbReference>
<dbReference type="Proteomes" id="UP000316360">
    <property type="component" value="Unassembled WGS sequence"/>
</dbReference>
<feature type="binding site" evidence="4">
    <location>
        <position position="51"/>
    </location>
    <ligand>
        <name>substrate</name>
    </ligand>
</feature>
<dbReference type="PIRSF" id="PIRSF006806">
    <property type="entry name" value="FTHF_cligase"/>
    <property type="match status" value="1"/>
</dbReference>
<dbReference type="InterPro" id="IPR024185">
    <property type="entry name" value="FTHF_cligase-like_sf"/>
</dbReference>
<dbReference type="PANTHER" id="PTHR23407">
    <property type="entry name" value="ATPASE INHIBITOR/5-FORMYLTETRAHYDROFOLATE CYCLO-LIGASE"/>
    <property type="match status" value="1"/>
</dbReference>
<reference evidence="6 7" key="1">
    <citation type="submission" date="2019-03" db="EMBL/GenBank/DDBJ databases">
        <title>Metabolic potential of uncultured bacteria and archaea associated with petroleum seepage in deep-sea sediments.</title>
        <authorList>
            <person name="Dong X."/>
            <person name="Hubert C."/>
        </authorList>
    </citation>
    <scope>NUCLEOTIDE SEQUENCE [LARGE SCALE GENOMIC DNA]</scope>
    <source>
        <strain evidence="6">E44_bin7</strain>
    </source>
</reference>
<keyword evidence="6" id="KW-0436">Ligase</keyword>
<evidence type="ECO:0000256" key="3">
    <source>
        <dbReference type="ARBA" id="ARBA00022840"/>
    </source>
</evidence>
<evidence type="ECO:0000256" key="2">
    <source>
        <dbReference type="ARBA" id="ARBA00022741"/>
    </source>
</evidence>
<dbReference type="Gene3D" id="3.40.50.10420">
    <property type="entry name" value="NagB/RpiA/CoA transferase-like"/>
    <property type="match status" value="1"/>
</dbReference>
<comment type="similarity">
    <text evidence="1 5">Belongs to the 5-formyltetrahydrofolate cyclo-ligase family.</text>
</comment>
<keyword evidence="5" id="KW-0460">Magnesium</keyword>
<comment type="catalytic activity">
    <reaction evidence="5">
        <text>(6S)-5-formyl-5,6,7,8-tetrahydrofolate + ATP = (6R)-5,10-methenyltetrahydrofolate + ADP + phosphate</text>
        <dbReference type="Rhea" id="RHEA:10488"/>
        <dbReference type="ChEBI" id="CHEBI:30616"/>
        <dbReference type="ChEBI" id="CHEBI:43474"/>
        <dbReference type="ChEBI" id="CHEBI:57455"/>
        <dbReference type="ChEBI" id="CHEBI:57457"/>
        <dbReference type="ChEBI" id="CHEBI:456216"/>
        <dbReference type="EC" id="6.3.3.2"/>
    </reaction>
</comment>
<feature type="binding site" evidence="4">
    <location>
        <begin position="5"/>
        <end position="9"/>
    </location>
    <ligand>
        <name>ATP</name>
        <dbReference type="ChEBI" id="CHEBI:30616"/>
    </ligand>
</feature>
<evidence type="ECO:0000313" key="7">
    <source>
        <dbReference type="Proteomes" id="UP000316360"/>
    </source>
</evidence>
<dbReference type="EMBL" id="SOKJ01000007">
    <property type="protein sequence ID" value="TET13393.1"/>
    <property type="molecule type" value="Genomic_DNA"/>
</dbReference>
<dbReference type="GO" id="GO:0046872">
    <property type="term" value="F:metal ion binding"/>
    <property type="evidence" value="ECO:0007669"/>
    <property type="project" value="UniProtKB-KW"/>
</dbReference>
<evidence type="ECO:0000256" key="4">
    <source>
        <dbReference type="PIRSR" id="PIRSR006806-1"/>
    </source>
</evidence>
<organism evidence="6 7">
    <name type="scientific">Aerophobetes bacterium</name>
    <dbReference type="NCBI Taxonomy" id="2030807"/>
    <lineage>
        <taxon>Bacteria</taxon>
        <taxon>Candidatus Aerophobota</taxon>
    </lineage>
</organism>
<protein>
    <recommendedName>
        <fullName evidence="5">5-formyltetrahydrofolate cyclo-ligase</fullName>
        <ecNumber evidence="5">6.3.3.2</ecNumber>
    </recommendedName>
</protein>
<gene>
    <name evidence="6" type="ORF">E3J84_00115</name>
</gene>
<comment type="cofactor">
    <cofactor evidence="5">
        <name>Mg(2+)</name>
        <dbReference type="ChEBI" id="CHEBI:18420"/>
    </cofactor>
</comment>
<dbReference type="GO" id="GO:0005524">
    <property type="term" value="F:ATP binding"/>
    <property type="evidence" value="ECO:0007669"/>
    <property type="project" value="UniProtKB-KW"/>
</dbReference>
<keyword evidence="3 4" id="KW-0067">ATP-binding</keyword>
<dbReference type="AlphaFoldDB" id="A0A523S5T2"/>